<feature type="domain" description="Transcription regulator TrmB N-terminal" evidence="1">
    <location>
        <begin position="10"/>
        <end position="75"/>
    </location>
</feature>
<dbReference type="SUPFAM" id="SSF56024">
    <property type="entry name" value="Phospholipase D/nuclease"/>
    <property type="match status" value="1"/>
</dbReference>
<dbReference type="Gene3D" id="3.30.870.10">
    <property type="entry name" value="Endonuclease Chain A"/>
    <property type="match status" value="1"/>
</dbReference>
<reference evidence="2 3" key="1">
    <citation type="journal article" date="2016" name="Sci. Rep.">
        <title>Metabolic traits of an uncultured archaeal lineage -MSBL1- from brine pools of the Red Sea.</title>
        <authorList>
            <person name="Mwirichia R."/>
            <person name="Alam I."/>
            <person name="Rashid M."/>
            <person name="Vinu M."/>
            <person name="Ba-Alawi W."/>
            <person name="Anthony Kamau A."/>
            <person name="Kamanda Ngugi D."/>
            <person name="Goker M."/>
            <person name="Klenk H.P."/>
            <person name="Bajic V."/>
            <person name="Stingl U."/>
        </authorList>
    </citation>
    <scope>NUCLEOTIDE SEQUENCE [LARGE SCALE GENOMIC DNA]</scope>
    <source>
        <strain evidence="2">SCGC-AAA259I09</strain>
    </source>
</reference>
<dbReference type="InterPro" id="IPR036388">
    <property type="entry name" value="WH-like_DNA-bd_sf"/>
</dbReference>
<proteinExistence type="predicted"/>
<gene>
    <name evidence="2" type="ORF">AKJ37_02750</name>
</gene>
<organism evidence="2 3">
    <name type="scientific">candidate division MSBL1 archaeon SCGC-AAA259I09</name>
    <dbReference type="NCBI Taxonomy" id="1698267"/>
    <lineage>
        <taxon>Archaea</taxon>
        <taxon>Methanobacteriati</taxon>
        <taxon>Methanobacteriota</taxon>
        <taxon>candidate division MSBL1</taxon>
    </lineage>
</organism>
<protein>
    <recommendedName>
        <fullName evidence="1">Transcription regulator TrmB N-terminal domain-containing protein</fullName>
    </recommendedName>
</protein>
<name>A0A133UTN1_9EURY</name>
<dbReference type="Proteomes" id="UP000070463">
    <property type="component" value="Unassembled WGS sequence"/>
</dbReference>
<dbReference type="InterPro" id="IPR002831">
    <property type="entry name" value="Tscrpt_reg_TrmB_N"/>
</dbReference>
<comment type="caution">
    <text evidence="2">The sequence shown here is derived from an EMBL/GenBank/DDBJ whole genome shotgun (WGS) entry which is preliminary data.</text>
</comment>
<dbReference type="PANTHER" id="PTHR34293">
    <property type="entry name" value="HTH-TYPE TRANSCRIPTIONAL REGULATOR TRMBL2"/>
    <property type="match status" value="1"/>
</dbReference>
<keyword evidence="3" id="KW-1185">Reference proteome</keyword>
<dbReference type="InterPro" id="IPR036390">
    <property type="entry name" value="WH_DNA-bd_sf"/>
</dbReference>
<dbReference type="EMBL" id="LHXR01000026">
    <property type="protein sequence ID" value="KXA97572.1"/>
    <property type="molecule type" value="Genomic_DNA"/>
</dbReference>
<dbReference type="SUPFAM" id="SSF46785">
    <property type="entry name" value="Winged helix' DNA-binding domain"/>
    <property type="match status" value="1"/>
</dbReference>
<evidence type="ECO:0000313" key="2">
    <source>
        <dbReference type="EMBL" id="KXA97572.1"/>
    </source>
</evidence>
<evidence type="ECO:0000313" key="3">
    <source>
        <dbReference type="Proteomes" id="UP000070463"/>
    </source>
</evidence>
<dbReference type="AlphaFoldDB" id="A0A133UTN1"/>
<dbReference type="InterPro" id="IPR051797">
    <property type="entry name" value="TrmB-like"/>
</dbReference>
<dbReference type="PANTHER" id="PTHR34293:SF1">
    <property type="entry name" value="HTH-TYPE TRANSCRIPTIONAL REGULATOR TRMBL2"/>
    <property type="match status" value="1"/>
</dbReference>
<dbReference type="Gene3D" id="1.10.10.10">
    <property type="entry name" value="Winged helix-like DNA-binding domain superfamily/Winged helix DNA-binding domain"/>
    <property type="match status" value="1"/>
</dbReference>
<dbReference type="Pfam" id="PF01978">
    <property type="entry name" value="TrmB"/>
    <property type="match status" value="1"/>
</dbReference>
<evidence type="ECO:0000259" key="1">
    <source>
        <dbReference type="Pfam" id="PF01978"/>
    </source>
</evidence>
<sequence length="291" mass="33489">MTEDHINLIKELDLKEYHAKTLAHLMQLGETKAPELSDASGVPKARIYGILEDLADRGLIEIKPGRPTKYLPRSPDEIIERTIQNKKTEIESKIQKIQNIEEDFKTKFQKIYETAAGKSRKPLLKTVSVGDPSEKETEIMYNQAKEEIDIVTKSMEWLPKVKNALRNAIERGVEVRVLFLSQELLEDENIPIQEQSIRTFQEKLTGAEIRSSEFLLPLRGSIVDPSYDYTTGKAIFLVEEREVPLTLRDAAITENPSLVAGMKRYFDLIWEHESKQLENRNEEKDEKKIIP</sequence>
<accession>A0A133UTN1</accession>